<dbReference type="Gene3D" id="3.20.20.20">
    <property type="entry name" value="Dihydropteroate synthase-like"/>
    <property type="match status" value="1"/>
</dbReference>
<evidence type="ECO:0000256" key="7">
    <source>
        <dbReference type="ARBA" id="ARBA00022679"/>
    </source>
</evidence>
<evidence type="ECO:0000256" key="14">
    <source>
        <dbReference type="RuleBase" id="RU361205"/>
    </source>
</evidence>
<dbReference type="NCBIfam" id="TIGR01496">
    <property type="entry name" value="DHPS"/>
    <property type="match status" value="1"/>
</dbReference>
<evidence type="ECO:0000256" key="2">
    <source>
        <dbReference type="ARBA" id="ARBA00001946"/>
    </source>
</evidence>
<name>A0A2J9PL22_9LACT</name>
<comment type="subunit">
    <text evidence="13">Homodimer or homotrimer.</text>
</comment>
<dbReference type="FunFam" id="3.20.20.20:FF:000006">
    <property type="entry name" value="Dihydropteroate synthase"/>
    <property type="match status" value="1"/>
</dbReference>
<dbReference type="PROSITE" id="PS00793">
    <property type="entry name" value="DHPS_2"/>
    <property type="match status" value="1"/>
</dbReference>
<dbReference type="EMBL" id="NBTM02000001">
    <property type="protein sequence ID" value="PNL91053.1"/>
    <property type="molecule type" value="Genomic_DNA"/>
</dbReference>
<evidence type="ECO:0000256" key="9">
    <source>
        <dbReference type="ARBA" id="ARBA00022842"/>
    </source>
</evidence>
<accession>A0A2J9PL22</accession>
<keyword evidence="8 14" id="KW-0479">Metal-binding</keyword>
<dbReference type="InterPro" id="IPR011005">
    <property type="entry name" value="Dihydropteroate_synth-like_sf"/>
</dbReference>
<dbReference type="GO" id="GO:0004156">
    <property type="term" value="F:dihydropteroate synthase activity"/>
    <property type="evidence" value="ECO:0007669"/>
    <property type="project" value="UniProtKB-EC"/>
</dbReference>
<keyword evidence="10 14" id="KW-0289">Folate biosynthesis</keyword>
<comment type="caution">
    <text evidence="16">The sequence shown here is derived from an EMBL/GenBank/DDBJ whole genome shotgun (WGS) entry which is preliminary data.</text>
</comment>
<protein>
    <recommendedName>
        <fullName evidence="6 14">Dihydropteroate synthase</fullName>
        <shortName evidence="14">DHPS</shortName>
        <ecNumber evidence="5 14">2.5.1.15</ecNumber>
    </recommendedName>
    <alternativeName>
        <fullName evidence="11 14">Dihydropteroate pyrophosphorylase</fullName>
    </alternativeName>
</protein>
<dbReference type="PROSITE" id="PS00792">
    <property type="entry name" value="DHPS_1"/>
    <property type="match status" value="1"/>
</dbReference>
<dbReference type="AlphaFoldDB" id="A0A2J9PL22"/>
<feature type="domain" description="Pterin-binding" evidence="15">
    <location>
        <begin position="17"/>
        <end position="264"/>
    </location>
</feature>
<dbReference type="InterPro" id="IPR006390">
    <property type="entry name" value="DHP_synth_dom"/>
</dbReference>
<dbReference type="Pfam" id="PF00809">
    <property type="entry name" value="Pterin_bind"/>
    <property type="match status" value="1"/>
</dbReference>
<evidence type="ECO:0000313" key="17">
    <source>
        <dbReference type="Proteomes" id="UP000192813"/>
    </source>
</evidence>
<organism evidence="16 17">
    <name type="scientific">Aerococcus viridans</name>
    <dbReference type="NCBI Taxonomy" id="1377"/>
    <lineage>
        <taxon>Bacteria</taxon>
        <taxon>Bacillati</taxon>
        <taxon>Bacillota</taxon>
        <taxon>Bacilli</taxon>
        <taxon>Lactobacillales</taxon>
        <taxon>Aerococcaceae</taxon>
        <taxon>Aerococcus</taxon>
    </lineage>
</organism>
<dbReference type="GO" id="GO:0046654">
    <property type="term" value="P:tetrahydrofolate biosynthetic process"/>
    <property type="evidence" value="ECO:0007669"/>
    <property type="project" value="UniProtKB-UniPathway"/>
</dbReference>
<dbReference type="GO" id="GO:0005829">
    <property type="term" value="C:cytosol"/>
    <property type="evidence" value="ECO:0007669"/>
    <property type="project" value="TreeGrafter"/>
</dbReference>
<reference evidence="17" key="1">
    <citation type="submission" date="2017-12" db="EMBL/GenBank/DDBJ databases">
        <title>FDA dAtabase for Regulatory Grade micrObial Sequences (FDA-ARGOS): Supporting development and validation of Infectious Disease Dx tests.</title>
        <authorList>
            <person name="Hoffmann M."/>
            <person name="Allard M."/>
            <person name="Evans P."/>
            <person name="Brown E."/>
            <person name="Tallon L."/>
            <person name="Sadzewicz L."/>
            <person name="Sengamalay N."/>
            <person name="Ott S."/>
            <person name="Godinez A."/>
            <person name="Nagaraj S."/>
            <person name="Vavikolanu K."/>
            <person name="Aluvathingal J."/>
            <person name="Nadendla S."/>
            <person name="Sichtig H."/>
        </authorList>
    </citation>
    <scope>NUCLEOTIDE SEQUENCE [LARGE SCALE GENOMIC DNA]</scope>
    <source>
        <strain evidence="17">FDAARGOS_249</strain>
    </source>
</reference>
<dbReference type="PANTHER" id="PTHR20941:SF1">
    <property type="entry name" value="FOLIC ACID SYNTHESIS PROTEIN FOL1"/>
    <property type="match status" value="1"/>
</dbReference>
<dbReference type="GO" id="GO:0046656">
    <property type="term" value="P:folic acid biosynthetic process"/>
    <property type="evidence" value="ECO:0007669"/>
    <property type="project" value="UniProtKB-KW"/>
</dbReference>
<dbReference type="RefSeq" id="WP_102950007.1">
    <property type="nucleotide sequence ID" value="NZ_NBTM02000001.1"/>
</dbReference>
<dbReference type="PANTHER" id="PTHR20941">
    <property type="entry name" value="FOLATE SYNTHESIS PROTEINS"/>
    <property type="match status" value="1"/>
</dbReference>
<evidence type="ECO:0000256" key="12">
    <source>
        <dbReference type="ARBA" id="ARBA00053449"/>
    </source>
</evidence>
<evidence type="ECO:0000256" key="4">
    <source>
        <dbReference type="ARBA" id="ARBA00009503"/>
    </source>
</evidence>
<comment type="pathway">
    <text evidence="3 14">Cofactor biosynthesis; tetrahydrofolate biosynthesis; 7,8-dihydrofolate from 2-amino-4-hydroxy-6-hydroxymethyl-7,8-dihydropteridine diphosphate and 4-aminobenzoate: step 1/2.</text>
</comment>
<dbReference type="UniPathway" id="UPA00077">
    <property type="reaction ID" value="UER00156"/>
</dbReference>
<dbReference type="EC" id="2.5.1.15" evidence="5 14"/>
<proteinExistence type="inferred from homology"/>
<sequence length="279" mass="30320">MYIKRLNKTFNFPSDHTWIMGILNVTPDSFSDGGAYVATDDMIAQVERMVAEGVDIIDVGGESTRPGHVPVTLEEEINRVVPAVQAIRQVSDVLISVDTWKAEVARQALTAGADIINDQWAATREPAIAKICADFDAPLILMHNREEYQDYSDIMKEMKADLQTSIEIARAQGMRDDQLILDPGIGFAKTADDNLLAIQGLQELASFNMPVLLATSRKGFLGKLVDMPANERDVATAATTVSGILSGADMVRVHNVKVNKEAAAVADAIKRGQIDPVSI</sequence>
<dbReference type="CDD" id="cd00739">
    <property type="entry name" value="DHPS"/>
    <property type="match status" value="1"/>
</dbReference>
<keyword evidence="9 14" id="KW-0460">Magnesium</keyword>
<evidence type="ECO:0000259" key="15">
    <source>
        <dbReference type="PROSITE" id="PS50972"/>
    </source>
</evidence>
<evidence type="ECO:0000256" key="5">
    <source>
        <dbReference type="ARBA" id="ARBA00012458"/>
    </source>
</evidence>
<evidence type="ECO:0000256" key="13">
    <source>
        <dbReference type="ARBA" id="ARBA00065774"/>
    </source>
</evidence>
<dbReference type="InterPro" id="IPR000489">
    <property type="entry name" value="Pterin-binding_dom"/>
</dbReference>
<dbReference type="PROSITE" id="PS50972">
    <property type="entry name" value="PTERIN_BINDING"/>
    <property type="match status" value="1"/>
</dbReference>
<dbReference type="InterPro" id="IPR045031">
    <property type="entry name" value="DHP_synth-like"/>
</dbReference>
<dbReference type="SUPFAM" id="SSF51717">
    <property type="entry name" value="Dihydropteroate synthetase-like"/>
    <property type="match status" value="1"/>
</dbReference>
<evidence type="ECO:0000256" key="6">
    <source>
        <dbReference type="ARBA" id="ARBA00016919"/>
    </source>
</evidence>
<evidence type="ECO:0000256" key="3">
    <source>
        <dbReference type="ARBA" id="ARBA00004763"/>
    </source>
</evidence>
<comment type="catalytic activity">
    <reaction evidence="1">
        <text>(7,8-dihydropterin-6-yl)methyl diphosphate + 4-aminobenzoate = 7,8-dihydropteroate + diphosphate</text>
        <dbReference type="Rhea" id="RHEA:19949"/>
        <dbReference type="ChEBI" id="CHEBI:17836"/>
        <dbReference type="ChEBI" id="CHEBI:17839"/>
        <dbReference type="ChEBI" id="CHEBI:33019"/>
        <dbReference type="ChEBI" id="CHEBI:72950"/>
        <dbReference type="EC" id="2.5.1.15"/>
    </reaction>
</comment>
<comment type="similarity">
    <text evidence="4 14">Belongs to the DHPS family.</text>
</comment>
<keyword evidence="7 14" id="KW-0808">Transferase</keyword>
<comment type="function">
    <text evidence="12 14">Catalyzes the condensation of para-aminobenzoate (pABA) with 6-hydroxymethyl-7,8-dihydropterin diphosphate (DHPt-PP) to form 7,8-dihydropteroate (H2Pte), the immediate precursor of folate derivatives.</text>
</comment>
<evidence type="ECO:0000256" key="1">
    <source>
        <dbReference type="ARBA" id="ARBA00000012"/>
    </source>
</evidence>
<evidence type="ECO:0000256" key="11">
    <source>
        <dbReference type="ARBA" id="ARBA00030193"/>
    </source>
</evidence>
<evidence type="ECO:0000256" key="10">
    <source>
        <dbReference type="ARBA" id="ARBA00022909"/>
    </source>
</evidence>
<dbReference type="Proteomes" id="UP000192813">
    <property type="component" value="Unassembled WGS sequence"/>
</dbReference>
<comment type="cofactor">
    <cofactor evidence="2 14">
        <name>Mg(2+)</name>
        <dbReference type="ChEBI" id="CHEBI:18420"/>
    </cofactor>
</comment>
<dbReference type="GO" id="GO:0046872">
    <property type="term" value="F:metal ion binding"/>
    <property type="evidence" value="ECO:0007669"/>
    <property type="project" value="UniProtKB-KW"/>
</dbReference>
<evidence type="ECO:0000256" key="8">
    <source>
        <dbReference type="ARBA" id="ARBA00022723"/>
    </source>
</evidence>
<evidence type="ECO:0000313" key="16">
    <source>
        <dbReference type="EMBL" id="PNL91053.1"/>
    </source>
</evidence>
<gene>
    <name evidence="16" type="primary">folP</name>
    <name evidence="16" type="ORF">A6J77_001815</name>
</gene>